<dbReference type="KEGG" id="dci:103505290"/>
<comment type="similarity">
    <text evidence="10">Belongs to the protein kinase superfamily.</text>
</comment>
<dbReference type="GO" id="GO:0005524">
    <property type="term" value="F:ATP binding"/>
    <property type="evidence" value="ECO:0007669"/>
    <property type="project" value="UniProtKB-UniRule"/>
</dbReference>
<dbReference type="PROSITE" id="PS50011">
    <property type="entry name" value="PROTEIN_KINASE_DOM"/>
    <property type="match status" value="1"/>
</dbReference>
<evidence type="ECO:0000256" key="10">
    <source>
        <dbReference type="RuleBase" id="RU000304"/>
    </source>
</evidence>
<keyword evidence="2 10" id="KW-0723">Serine/threonine-protein kinase</keyword>
<dbReference type="InterPro" id="IPR017441">
    <property type="entry name" value="Protein_kinase_ATP_BS"/>
</dbReference>
<dbReference type="InterPro" id="IPR011009">
    <property type="entry name" value="Kinase-like_dom_sf"/>
</dbReference>
<keyword evidence="4 9" id="KW-0547">Nucleotide-binding</keyword>
<evidence type="ECO:0000256" key="8">
    <source>
        <dbReference type="ARBA" id="ARBA00048679"/>
    </source>
</evidence>
<reference evidence="13" key="1">
    <citation type="submission" date="2025-08" db="UniProtKB">
        <authorList>
            <consortium name="RefSeq"/>
        </authorList>
    </citation>
    <scope>IDENTIFICATION</scope>
</reference>
<dbReference type="GeneID" id="103505290"/>
<dbReference type="PROSITE" id="PS00107">
    <property type="entry name" value="PROTEIN_KINASE_ATP"/>
    <property type="match status" value="1"/>
</dbReference>
<dbReference type="RefSeq" id="XP_008467843.1">
    <property type="nucleotide sequence ID" value="XM_008469621.3"/>
</dbReference>
<keyword evidence="6 9" id="KW-0067">ATP-binding</keyword>
<dbReference type="STRING" id="121845.A0A1S3CU50"/>
<dbReference type="PANTHER" id="PTHR45998">
    <property type="entry name" value="SERINE/THREONINE-PROTEIN KINASE 16"/>
    <property type="match status" value="1"/>
</dbReference>
<dbReference type="Proteomes" id="UP000079169">
    <property type="component" value="Unplaced"/>
</dbReference>
<evidence type="ECO:0000256" key="2">
    <source>
        <dbReference type="ARBA" id="ARBA00022527"/>
    </source>
</evidence>
<dbReference type="SMART" id="SM00220">
    <property type="entry name" value="S_TKc"/>
    <property type="match status" value="1"/>
</dbReference>
<evidence type="ECO:0000259" key="11">
    <source>
        <dbReference type="PROSITE" id="PS50011"/>
    </source>
</evidence>
<dbReference type="PaxDb" id="121845-A0A1S3CU50"/>
<evidence type="ECO:0000313" key="12">
    <source>
        <dbReference type="Proteomes" id="UP000079169"/>
    </source>
</evidence>
<dbReference type="InterPro" id="IPR052239">
    <property type="entry name" value="Ser/Thr-specific_kinases"/>
</dbReference>
<dbReference type="AlphaFoldDB" id="A0A1S3CU50"/>
<dbReference type="SUPFAM" id="SSF56112">
    <property type="entry name" value="Protein kinase-like (PK-like)"/>
    <property type="match status" value="1"/>
</dbReference>
<dbReference type="InterPro" id="IPR008271">
    <property type="entry name" value="Ser/Thr_kinase_AS"/>
</dbReference>
<feature type="domain" description="Protein kinase" evidence="11">
    <location>
        <begin position="28"/>
        <end position="311"/>
    </location>
</feature>
<dbReference type="Gene3D" id="1.10.510.10">
    <property type="entry name" value="Transferase(Phosphotransferase) domain 1"/>
    <property type="match status" value="1"/>
</dbReference>
<accession>A0A1S3CU50</accession>
<keyword evidence="5 13" id="KW-0418">Kinase</keyword>
<evidence type="ECO:0000313" key="13">
    <source>
        <dbReference type="RefSeq" id="XP_008467843.1"/>
    </source>
</evidence>
<dbReference type="GO" id="GO:0005794">
    <property type="term" value="C:Golgi apparatus"/>
    <property type="evidence" value="ECO:0007669"/>
    <property type="project" value="TreeGrafter"/>
</dbReference>
<organism evidence="12 13">
    <name type="scientific">Diaphorina citri</name>
    <name type="common">Asian citrus psyllid</name>
    <dbReference type="NCBI Taxonomy" id="121845"/>
    <lineage>
        <taxon>Eukaryota</taxon>
        <taxon>Metazoa</taxon>
        <taxon>Ecdysozoa</taxon>
        <taxon>Arthropoda</taxon>
        <taxon>Hexapoda</taxon>
        <taxon>Insecta</taxon>
        <taxon>Pterygota</taxon>
        <taxon>Neoptera</taxon>
        <taxon>Paraneoptera</taxon>
        <taxon>Hemiptera</taxon>
        <taxon>Sternorrhyncha</taxon>
        <taxon>Psylloidea</taxon>
        <taxon>Psyllidae</taxon>
        <taxon>Diaphorininae</taxon>
        <taxon>Diaphorina</taxon>
    </lineage>
</organism>
<evidence type="ECO:0000256" key="5">
    <source>
        <dbReference type="ARBA" id="ARBA00022777"/>
    </source>
</evidence>
<dbReference type="EC" id="2.7.11.1" evidence="1"/>
<evidence type="ECO:0000256" key="9">
    <source>
        <dbReference type="PROSITE-ProRule" id="PRU10141"/>
    </source>
</evidence>
<comment type="catalytic activity">
    <reaction evidence="7">
        <text>L-threonyl-[protein] + ATP = O-phospho-L-threonyl-[protein] + ADP + H(+)</text>
        <dbReference type="Rhea" id="RHEA:46608"/>
        <dbReference type="Rhea" id="RHEA-COMP:11060"/>
        <dbReference type="Rhea" id="RHEA-COMP:11605"/>
        <dbReference type="ChEBI" id="CHEBI:15378"/>
        <dbReference type="ChEBI" id="CHEBI:30013"/>
        <dbReference type="ChEBI" id="CHEBI:30616"/>
        <dbReference type="ChEBI" id="CHEBI:61977"/>
        <dbReference type="ChEBI" id="CHEBI:456216"/>
        <dbReference type="EC" id="2.7.11.1"/>
    </reaction>
</comment>
<protein>
    <recommendedName>
        <fullName evidence="1">non-specific serine/threonine protein kinase</fullName>
        <ecNumber evidence="1">2.7.11.1</ecNumber>
    </recommendedName>
</protein>
<evidence type="ECO:0000256" key="1">
    <source>
        <dbReference type="ARBA" id="ARBA00012513"/>
    </source>
</evidence>
<evidence type="ECO:0000256" key="4">
    <source>
        <dbReference type="ARBA" id="ARBA00022741"/>
    </source>
</evidence>
<dbReference type="InterPro" id="IPR000719">
    <property type="entry name" value="Prot_kinase_dom"/>
</dbReference>
<sequence length="322" mass="36029">MNTMGLNLIFQMGCLCSKEAVYVKSDKYYIVEKIGEGGFSTVSLIEHSQTKKRYALKKIICHGREDQAQAIREVEHHKTFVHPNILPLLDHALTGCADPVLNSTSQVLMVLPYYPKGTLANDLELRSVGKHYMSSVDILKMFLKICEAVKVFHDAKPIAYAHRDLKTANVLLANDNNPLLMDLGSVAPAVVKVCGSAEAQNLQDVAAERCSMPYRAPELFHVDSYCVVDQRTDVWSLGCLLYAMCYFKSPFDTVYERGDSVALAVISGNITFPENTPFPQELHDLILFMLKVTPSERPFIHSVCDNAQDLLSRLSNREEPNV</sequence>
<evidence type="ECO:0000256" key="3">
    <source>
        <dbReference type="ARBA" id="ARBA00022679"/>
    </source>
</evidence>
<evidence type="ECO:0000256" key="7">
    <source>
        <dbReference type="ARBA" id="ARBA00047899"/>
    </source>
</evidence>
<feature type="binding site" evidence="9">
    <location>
        <position position="57"/>
    </location>
    <ligand>
        <name>ATP</name>
        <dbReference type="ChEBI" id="CHEBI:30616"/>
    </ligand>
</feature>
<proteinExistence type="inferred from homology"/>
<comment type="catalytic activity">
    <reaction evidence="8">
        <text>L-seryl-[protein] + ATP = O-phospho-L-seryl-[protein] + ADP + H(+)</text>
        <dbReference type="Rhea" id="RHEA:17989"/>
        <dbReference type="Rhea" id="RHEA-COMP:9863"/>
        <dbReference type="Rhea" id="RHEA-COMP:11604"/>
        <dbReference type="ChEBI" id="CHEBI:15378"/>
        <dbReference type="ChEBI" id="CHEBI:29999"/>
        <dbReference type="ChEBI" id="CHEBI:30616"/>
        <dbReference type="ChEBI" id="CHEBI:83421"/>
        <dbReference type="ChEBI" id="CHEBI:456216"/>
        <dbReference type="EC" id="2.7.11.1"/>
    </reaction>
</comment>
<evidence type="ECO:0000256" key="6">
    <source>
        <dbReference type="ARBA" id="ARBA00022840"/>
    </source>
</evidence>
<keyword evidence="3" id="KW-0808">Transferase</keyword>
<dbReference type="Pfam" id="PF00069">
    <property type="entry name" value="Pkinase"/>
    <property type="match status" value="1"/>
</dbReference>
<name>A0A1S3CU50_DIACI</name>
<gene>
    <name evidence="13" type="primary">LOC103505290</name>
</gene>
<dbReference type="GO" id="GO:0004674">
    <property type="term" value="F:protein serine/threonine kinase activity"/>
    <property type="evidence" value="ECO:0007669"/>
    <property type="project" value="UniProtKB-KW"/>
</dbReference>
<dbReference type="OMA" id="AMHQYKV"/>
<dbReference type="PANTHER" id="PTHR45998:SF2">
    <property type="entry name" value="SERINE_THREONINE-PROTEIN KINASE 16"/>
    <property type="match status" value="1"/>
</dbReference>
<dbReference type="PROSITE" id="PS00108">
    <property type="entry name" value="PROTEIN_KINASE_ST"/>
    <property type="match status" value="1"/>
</dbReference>
<keyword evidence="12" id="KW-1185">Reference proteome</keyword>